<evidence type="ECO:0000259" key="2">
    <source>
        <dbReference type="Pfam" id="PF01979"/>
    </source>
</evidence>
<dbReference type="NCBIfam" id="TIGR02022">
    <property type="entry name" value="hutF"/>
    <property type="match status" value="1"/>
</dbReference>
<dbReference type="Gene3D" id="2.30.40.10">
    <property type="entry name" value="Urease, subunit C, domain 1"/>
    <property type="match status" value="1"/>
</dbReference>
<dbReference type="SUPFAM" id="SSF51556">
    <property type="entry name" value="Metallo-dependent hydrolases"/>
    <property type="match status" value="1"/>
</dbReference>
<protein>
    <submittedName>
        <fullName evidence="3">Formimidoylglutamate deiminase</fullName>
        <ecNumber evidence="3">3.5.3.13</ecNumber>
    </submittedName>
</protein>
<dbReference type="Gene3D" id="3.20.20.140">
    <property type="entry name" value="Metal-dependent hydrolases"/>
    <property type="match status" value="1"/>
</dbReference>
<keyword evidence="1 3" id="KW-0378">Hydrolase</keyword>
<name>A0A6G4U913_9ACTN</name>
<dbReference type="RefSeq" id="WP_165240962.1">
    <property type="nucleotide sequence ID" value="NZ_JAAKZV010000155.1"/>
</dbReference>
<dbReference type="GO" id="GO:0050416">
    <property type="term" value="F:formimidoylglutamate deiminase activity"/>
    <property type="evidence" value="ECO:0007669"/>
    <property type="project" value="UniProtKB-EC"/>
</dbReference>
<evidence type="ECO:0000256" key="1">
    <source>
        <dbReference type="ARBA" id="ARBA00022801"/>
    </source>
</evidence>
<accession>A0A6G4U913</accession>
<dbReference type="NCBIfam" id="NF006681">
    <property type="entry name" value="PRK09229.1-2"/>
    <property type="match status" value="1"/>
</dbReference>
<dbReference type="InterPro" id="IPR010252">
    <property type="entry name" value="HutF"/>
</dbReference>
<feature type="domain" description="Amidohydrolase-related" evidence="2">
    <location>
        <begin position="51"/>
        <end position="415"/>
    </location>
</feature>
<keyword evidence="4" id="KW-1185">Reference proteome</keyword>
<evidence type="ECO:0000313" key="4">
    <source>
        <dbReference type="Proteomes" id="UP000481583"/>
    </source>
</evidence>
<dbReference type="InterPro" id="IPR050287">
    <property type="entry name" value="MTA/SAH_deaminase"/>
</dbReference>
<dbReference type="Proteomes" id="UP000481583">
    <property type="component" value="Unassembled WGS sequence"/>
</dbReference>
<sequence length="441" mass="46162">MKGTTTYWAEHAWLNGTVEPGVTIDTADGRITAVRPETEAGGAVRLRGLTIPGLANAHSHAFHRALRATVQVGSGTFWTWREVMYGVAERLDPDTYFALARAVYAEMALAGITSVGEFHYVHHAPGGTPYGDANAMGHALIAAAAEAGIRITLLDTAYLSSGFGEPPSHHQLRFSDGTVEAWAERATALKPDANTRIGAAIHSVRAVPADALGTVATAIEGPLHVHLSEQTAENDACRAAHAVTPTRLLSERGVLGPRTTAVHATHLTGEDIGLLGGSSTGVCMCPTTERDLADGIGPAKRVQDAGSPLSLGSDSHAVIDLLEEARALELNERLRTRTRGHWTAAQLLRAASEDGHAALGWEEAGRIEPGSLADFTTIALDSARTTGALPRLGAETAVFAASNADVRHTIVAGRHVVRDGEHTLVGDVPGALSAAIAALRV</sequence>
<dbReference type="InterPro" id="IPR011059">
    <property type="entry name" value="Metal-dep_hydrolase_composite"/>
</dbReference>
<gene>
    <name evidence="3" type="ORF">G5C51_27690</name>
</gene>
<dbReference type="SUPFAM" id="SSF51338">
    <property type="entry name" value="Composite domain of metallo-dependent hydrolases"/>
    <property type="match status" value="1"/>
</dbReference>
<proteinExistence type="predicted"/>
<comment type="caution">
    <text evidence="3">The sequence shown here is derived from an EMBL/GenBank/DDBJ whole genome shotgun (WGS) entry which is preliminary data.</text>
</comment>
<dbReference type="EMBL" id="JAAKZV010000155">
    <property type="protein sequence ID" value="NGN67671.1"/>
    <property type="molecule type" value="Genomic_DNA"/>
</dbReference>
<organism evidence="3 4">
    <name type="scientific">Streptomyces coryli</name>
    <dbReference type="NCBI Taxonomy" id="1128680"/>
    <lineage>
        <taxon>Bacteria</taxon>
        <taxon>Bacillati</taxon>
        <taxon>Actinomycetota</taxon>
        <taxon>Actinomycetes</taxon>
        <taxon>Kitasatosporales</taxon>
        <taxon>Streptomycetaceae</taxon>
        <taxon>Streptomyces</taxon>
    </lineage>
</organism>
<evidence type="ECO:0000313" key="3">
    <source>
        <dbReference type="EMBL" id="NGN67671.1"/>
    </source>
</evidence>
<dbReference type="EC" id="3.5.3.13" evidence="3"/>
<dbReference type="InterPro" id="IPR032466">
    <property type="entry name" value="Metal_Hydrolase"/>
</dbReference>
<dbReference type="PANTHER" id="PTHR43794">
    <property type="entry name" value="AMINOHYDROLASE SSNA-RELATED"/>
    <property type="match status" value="1"/>
</dbReference>
<dbReference type="InterPro" id="IPR006680">
    <property type="entry name" value="Amidohydro-rel"/>
</dbReference>
<dbReference type="PANTHER" id="PTHR43794:SF11">
    <property type="entry name" value="AMIDOHYDROLASE-RELATED DOMAIN-CONTAINING PROTEIN"/>
    <property type="match status" value="1"/>
</dbReference>
<dbReference type="Pfam" id="PF01979">
    <property type="entry name" value="Amidohydro_1"/>
    <property type="match status" value="1"/>
</dbReference>
<dbReference type="AlphaFoldDB" id="A0A6G4U913"/>
<reference evidence="3 4" key="1">
    <citation type="submission" date="2020-02" db="EMBL/GenBank/DDBJ databases">
        <title>Whole-genome analyses of novel actinobacteria.</title>
        <authorList>
            <person name="Sahin N."/>
        </authorList>
    </citation>
    <scope>NUCLEOTIDE SEQUENCE [LARGE SCALE GENOMIC DNA]</scope>
    <source>
        <strain evidence="3 4">A7024</strain>
    </source>
</reference>